<feature type="domain" description="DDE Tnp4" evidence="8">
    <location>
        <begin position="110"/>
        <end position="274"/>
    </location>
</feature>
<evidence type="ECO:0000256" key="6">
    <source>
        <dbReference type="ARBA" id="ARBA00022801"/>
    </source>
</evidence>
<organism evidence="9 10">
    <name type="scientific">Photinus pyralis</name>
    <name type="common">Common eastern firefly</name>
    <name type="synonym">Lampyris pyralis</name>
    <dbReference type="NCBI Taxonomy" id="7054"/>
    <lineage>
        <taxon>Eukaryota</taxon>
        <taxon>Metazoa</taxon>
        <taxon>Ecdysozoa</taxon>
        <taxon>Arthropoda</taxon>
        <taxon>Hexapoda</taxon>
        <taxon>Insecta</taxon>
        <taxon>Pterygota</taxon>
        <taxon>Neoptera</taxon>
        <taxon>Endopterygota</taxon>
        <taxon>Coleoptera</taxon>
        <taxon>Polyphaga</taxon>
        <taxon>Elateriformia</taxon>
        <taxon>Elateroidea</taxon>
        <taxon>Lampyridae</taxon>
        <taxon>Lampyrinae</taxon>
        <taxon>Photinus</taxon>
    </lineage>
</organism>
<protein>
    <recommendedName>
        <fullName evidence="8">DDE Tnp4 domain-containing protein</fullName>
    </recommendedName>
</protein>
<proteinExistence type="inferred from homology"/>
<dbReference type="EMBL" id="VVIM01000002">
    <property type="protein sequence ID" value="KAB0802866.1"/>
    <property type="molecule type" value="Genomic_DNA"/>
</dbReference>
<evidence type="ECO:0000256" key="1">
    <source>
        <dbReference type="ARBA" id="ARBA00001968"/>
    </source>
</evidence>
<comment type="cofactor">
    <cofactor evidence="1">
        <name>a divalent metal cation</name>
        <dbReference type="ChEBI" id="CHEBI:60240"/>
    </cofactor>
</comment>
<dbReference type="InterPro" id="IPR045249">
    <property type="entry name" value="HARBI1-like"/>
</dbReference>
<keyword evidence="10" id="KW-1185">Reference proteome</keyword>
<evidence type="ECO:0000313" key="10">
    <source>
        <dbReference type="Proteomes" id="UP000327044"/>
    </source>
</evidence>
<accession>A0A5N4AZX3</accession>
<dbReference type="GO" id="GO:0016787">
    <property type="term" value="F:hydrolase activity"/>
    <property type="evidence" value="ECO:0007669"/>
    <property type="project" value="UniProtKB-KW"/>
</dbReference>
<sequence length="323" mass="36641">MSAVQVQFLINLIGPQIVKQDTIMRSAIPVYERVMVTLRFLATGDSYSSLQYLFRIPVCTIGRIVKEVTVAIYEMLKESYLKFPNTKNEWLCIANSFHSRWNFPHCVGAVDGKHVSIQNPHNSGSHYFNYKGTYSIILLAVADASYKLIYFDVGCNGRISDGGVFQNSSLHQGLEDGSIELPEPTPLPGRTDPVPYCFFGDDAFAMKPYMLKPYPYQNQPAPNRIFNYRLSRARRIIENVFGIMANKFRVLRKPIALAPETVSTTVQAICALHNYLLSDKTLKGNYIHQDLIDTENTETHTLIPGSWRDEIPNNSYFPLQKGK</sequence>
<dbReference type="InParanoid" id="A0A5N4AZX3"/>
<evidence type="ECO:0000256" key="2">
    <source>
        <dbReference type="ARBA" id="ARBA00004123"/>
    </source>
</evidence>
<gene>
    <name evidence="9" type="ORF">PPYR_05052</name>
</gene>
<evidence type="ECO:0000256" key="3">
    <source>
        <dbReference type="ARBA" id="ARBA00006958"/>
    </source>
</evidence>
<evidence type="ECO:0000256" key="7">
    <source>
        <dbReference type="ARBA" id="ARBA00023242"/>
    </source>
</evidence>
<evidence type="ECO:0000313" key="9">
    <source>
        <dbReference type="EMBL" id="KAB0802866.1"/>
    </source>
</evidence>
<comment type="subcellular location">
    <subcellularLocation>
        <location evidence="2">Nucleus</location>
    </subcellularLocation>
</comment>
<dbReference type="Pfam" id="PF13359">
    <property type="entry name" value="DDE_Tnp_4"/>
    <property type="match status" value="1"/>
</dbReference>
<keyword evidence="5" id="KW-0479">Metal-binding</keyword>
<comment type="similarity">
    <text evidence="3">Belongs to the HARBI1 family.</text>
</comment>
<dbReference type="InterPro" id="IPR027806">
    <property type="entry name" value="HARBI1_dom"/>
</dbReference>
<comment type="caution">
    <text evidence="9">The sequence shown here is derived from an EMBL/GenBank/DDBJ whole genome shotgun (WGS) entry which is preliminary data.</text>
</comment>
<evidence type="ECO:0000256" key="4">
    <source>
        <dbReference type="ARBA" id="ARBA00022722"/>
    </source>
</evidence>
<reference evidence="9 10" key="1">
    <citation type="journal article" date="2018" name="Elife">
        <title>Firefly genomes illuminate parallel origins of bioluminescence in beetles.</title>
        <authorList>
            <person name="Fallon T.R."/>
            <person name="Lower S.E."/>
            <person name="Chang C.H."/>
            <person name="Bessho-Uehara M."/>
            <person name="Martin G.J."/>
            <person name="Bewick A.J."/>
            <person name="Behringer M."/>
            <person name="Debat H.J."/>
            <person name="Wong I."/>
            <person name="Day J.C."/>
            <person name="Suvorov A."/>
            <person name="Silva C.J."/>
            <person name="Stanger-Hall K.F."/>
            <person name="Hall D.W."/>
            <person name="Schmitz R.J."/>
            <person name="Nelson D.R."/>
            <person name="Lewis S.M."/>
            <person name="Shigenobu S."/>
            <person name="Bybee S.M."/>
            <person name="Larracuente A.M."/>
            <person name="Oba Y."/>
            <person name="Weng J.K."/>
        </authorList>
    </citation>
    <scope>NUCLEOTIDE SEQUENCE [LARGE SCALE GENOMIC DNA]</scope>
    <source>
        <strain evidence="9">1611_PpyrPB1</strain>
        <tissue evidence="9">Whole body</tissue>
    </source>
</reference>
<dbReference type="GO" id="GO:0005634">
    <property type="term" value="C:nucleus"/>
    <property type="evidence" value="ECO:0007669"/>
    <property type="project" value="UniProtKB-SubCell"/>
</dbReference>
<dbReference type="PANTHER" id="PTHR22930:SF269">
    <property type="entry name" value="NUCLEASE HARBI1-LIKE PROTEIN"/>
    <property type="match status" value="1"/>
</dbReference>
<dbReference type="Proteomes" id="UP000327044">
    <property type="component" value="Unassembled WGS sequence"/>
</dbReference>
<keyword evidence="7" id="KW-0539">Nucleus</keyword>
<keyword evidence="4" id="KW-0540">Nuclease</keyword>
<dbReference type="AlphaFoldDB" id="A0A5N4AZX3"/>
<dbReference type="GO" id="GO:0004518">
    <property type="term" value="F:nuclease activity"/>
    <property type="evidence" value="ECO:0007669"/>
    <property type="project" value="UniProtKB-KW"/>
</dbReference>
<evidence type="ECO:0000256" key="5">
    <source>
        <dbReference type="ARBA" id="ARBA00022723"/>
    </source>
</evidence>
<keyword evidence="6" id="KW-0378">Hydrolase</keyword>
<dbReference type="PANTHER" id="PTHR22930">
    <property type="match status" value="1"/>
</dbReference>
<dbReference type="GO" id="GO:0046872">
    <property type="term" value="F:metal ion binding"/>
    <property type="evidence" value="ECO:0007669"/>
    <property type="project" value="UniProtKB-KW"/>
</dbReference>
<name>A0A5N4AZX3_PHOPY</name>
<dbReference type="FunCoup" id="A0A5N4AZX3">
    <property type="interactions" value="1"/>
</dbReference>
<evidence type="ECO:0000259" key="8">
    <source>
        <dbReference type="Pfam" id="PF13359"/>
    </source>
</evidence>